<gene>
    <name evidence="2" type="ORF">B1R32_12013</name>
</gene>
<dbReference type="GO" id="GO:0016853">
    <property type="term" value="F:isomerase activity"/>
    <property type="evidence" value="ECO:0007669"/>
    <property type="project" value="UniProtKB-KW"/>
</dbReference>
<dbReference type="EMBL" id="NIGF01000020">
    <property type="protein sequence ID" value="PQV62840.1"/>
    <property type="molecule type" value="Genomic_DNA"/>
</dbReference>
<dbReference type="SUPFAM" id="SSF51658">
    <property type="entry name" value="Xylose isomerase-like"/>
    <property type="match status" value="1"/>
</dbReference>
<dbReference type="PANTHER" id="PTHR12110:SF41">
    <property type="entry name" value="INOSOSE DEHYDRATASE"/>
    <property type="match status" value="1"/>
</dbReference>
<reference evidence="2 3" key="1">
    <citation type="journal article" date="2018" name="Syst. Appl. Microbiol.">
        <title>Abditibacterium utsteinense sp. nov., the first cultivated member of candidate phylum FBP, isolated from ice-free Antarctic soil samples.</title>
        <authorList>
            <person name="Tahon G."/>
            <person name="Tytgat B."/>
            <person name="Lebbe L."/>
            <person name="Carlier A."/>
            <person name="Willems A."/>
        </authorList>
    </citation>
    <scope>NUCLEOTIDE SEQUENCE [LARGE SCALE GENOMIC DNA]</scope>
    <source>
        <strain evidence="2 3">LMG 29911</strain>
    </source>
</reference>
<evidence type="ECO:0000313" key="3">
    <source>
        <dbReference type="Proteomes" id="UP000237684"/>
    </source>
</evidence>
<dbReference type="InterPro" id="IPR036237">
    <property type="entry name" value="Xyl_isomerase-like_sf"/>
</dbReference>
<evidence type="ECO:0000259" key="1">
    <source>
        <dbReference type="Pfam" id="PF01261"/>
    </source>
</evidence>
<proteinExistence type="predicted"/>
<feature type="domain" description="Xylose isomerase-like TIM barrel" evidence="1">
    <location>
        <begin position="78"/>
        <end position="288"/>
    </location>
</feature>
<sequence>MVIAMQSECNVVETIIVEGRFLSNSKVSPSSFFVAPLIKPFIKPCCFRRIIMKISQVAAQLYTLRDQCKTEADIAFSLERVRKIGYQAVQASGLGPISEDRLLQLCRDNGLTLCATHESLSSLLDTPDQIIERLHKLGCKHTALGSPGGVDLGSREGVMDYCRRVDEAAQKFAAAGISLSHHNHHFEFRKLGDKPVLQLILENTRHLTFEIDTYWVQYGGANPESFVKLAAGRLPLLHLKDYAIGADNTPDFAEIGSGNLEFPAIIAAAKQSGCEWFIVEQDTTPADPFDSLQISFNYIRDHLCA</sequence>
<keyword evidence="2" id="KW-0413">Isomerase</keyword>
<dbReference type="Pfam" id="PF01261">
    <property type="entry name" value="AP_endonuc_2"/>
    <property type="match status" value="1"/>
</dbReference>
<dbReference type="Gene3D" id="3.20.20.150">
    <property type="entry name" value="Divalent-metal-dependent TIM barrel enzymes"/>
    <property type="match status" value="1"/>
</dbReference>
<name>A0A2S8SPW1_9BACT</name>
<dbReference type="PANTHER" id="PTHR12110">
    <property type="entry name" value="HYDROXYPYRUVATE ISOMERASE"/>
    <property type="match status" value="1"/>
</dbReference>
<accession>A0A2S8SPW1</accession>
<comment type="caution">
    <text evidence="2">The sequence shown here is derived from an EMBL/GenBank/DDBJ whole genome shotgun (WGS) entry which is preliminary data.</text>
</comment>
<dbReference type="InParanoid" id="A0A2S8SPW1"/>
<dbReference type="AlphaFoldDB" id="A0A2S8SPW1"/>
<dbReference type="InterPro" id="IPR050312">
    <property type="entry name" value="IolE/XylAMocC-like"/>
</dbReference>
<evidence type="ECO:0000313" key="2">
    <source>
        <dbReference type="EMBL" id="PQV62840.1"/>
    </source>
</evidence>
<dbReference type="InterPro" id="IPR013022">
    <property type="entry name" value="Xyl_isomerase-like_TIM-brl"/>
</dbReference>
<organism evidence="2 3">
    <name type="scientific">Abditibacterium utsteinense</name>
    <dbReference type="NCBI Taxonomy" id="1960156"/>
    <lineage>
        <taxon>Bacteria</taxon>
        <taxon>Pseudomonadati</taxon>
        <taxon>Abditibacteriota</taxon>
        <taxon>Abditibacteriia</taxon>
        <taxon>Abditibacteriales</taxon>
        <taxon>Abditibacteriaceae</taxon>
        <taxon>Abditibacterium</taxon>
    </lineage>
</organism>
<protein>
    <submittedName>
        <fullName evidence="2">Sugar phosphate isomerase/epimerase</fullName>
    </submittedName>
</protein>
<dbReference type="Proteomes" id="UP000237684">
    <property type="component" value="Unassembled WGS sequence"/>
</dbReference>
<keyword evidence="3" id="KW-1185">Reference proteome</keyword>